<dbReference type="HOGENOM" id="CLU_105867_0_0_11"/>
<protein>
    <submittedName>
        <fullName evidence="2">Acetyltransferase</fullName>
    </submittedName>
</protein>
<accession>V5X8V2</accession>
<feature type="domain" description="N-acetyltransferase" evidence="1">
    <location>
        <begin position="4"/>
        <end position="193"/>
    </location>
</feature>
<dbReference type="eggNOG" id="COG1247">
    <property type="taxonomic scope" value="Bacteria"/>
</dbReference>
<evidence type="ECO:0000313" key="2">
    <source>
        <dbReference type="EMBL" id="AHC24885.1"/>
    </source>
</evidence>
<sequence>MAIVEVRAVSPERYVDATHALTGGGEGGSCRCQWWMLTSTQWRGTTAVDREQLLHDEIEQGPPPALIAYVDDEPAGWVRVGPRVGQSRIVRTRAYAALSGEAMDDPSVWSISCFVVRREYRGMGLAAQLLDAAVAHAREHGARVIEAYPMDPAAKKLYANNLFTGTLSMFVDAGFSEVARPRPYQAIVVLPTE</sequence>
<dbReference type="Proteomes" id="UP000018763">
    <property type="component" value="Chromosome"/>
</dbReference>
<evidence type="ECO:0000259" key="1">
    <source>
        <dbReference type="PROSITE" id="PS51186"/>
    </source>
</evidence>
<organism evidence="2 3">
    <name type="scientific">Mycolicibacterium neoaurum VKM Ac-1815D</name>
    <dbReference type="NCBI Taxonomy" id="700508"/>
    <lineage>
        <taxon>Bacteria</taxon>
        <taxon>Bacillati</taxon>
        <taxon>Actinomycetota</taxon>
        <taxon>Actinomycetes</taxon>
        <taxon>Mycobacteriales</taxon>
        <taxon>Mycobacteriaceae</taxon>
        <taxon>Mycolicibacterium</taxon>
    </lineage>
</organism>
<dbReference type="RefSeq" id="WP_019514506.1">
    <property type="nucleotide sequence ID" value="NC_023036.2"/>
</dbReference>
<dbReference type="Pfam" id="PF00583">
    <property type="entry name" value="Acetyltransf_1"/>
    <property type="match status" value="1"/>
</dbReference>
<dbReference type="InterPro" id="IPR000182">
    <property type="entry name" value="GNAT_dom"/>
</dbReference>
<dbReference type="Gene3D" id="3.40.630.30">
    <property type="match status" value="1"/>
</dbReference>
<dbReference type="InterPro" id="IPR016181">
    <property type="entry name" value="Acyl_CoA_acyltransferase"/>
</dbReference>
<keyword evidence="2" id="KW-0808">Transferase</keyword>
<keyword evidence="3" id="KW-1185">Reference proteome</keyword>
<dbReference type="GO" id="GO:0016747">
    <property type="term" value="F:acyltransferase activity, transferring groups other than amino-acyl groups"/>
    <property type="evidence" value="ECO:0007669"/>
    <property type="project" value="InterPro"/>
</dbReference>
<name>V5X8V2_MYCNE</name>
<reference evidence="2 3" key="1">
    <citation type="journal article" date="2014" name="Genome Announc.">
        <title>Complete Genome Sequence of Sterol-Transforming Mycobacterium neoaurum Strain VKM Ac-1815D.</title>
        <authorList>
            <person name="Shtratnikova V.Y."/>
            <person name="Bragin E.Y."/>
            <person name="Dovbnya D.V."/>
            <person name="Pekov Y.A."/>
            <person name="Schelkunov M.I."/>
            <person name="Strizhov N."/>
            <person name="Ivashina T.V."/>
            <person name="Ashapkin V.V."/>
            <person name="Donova M.V."/>
        </authorList>
    </citation>
    <scope>NUCLEOTIDE SEQUENCE [LARGE SCALE GENOMIC DNA]</scope>
    <source>
        <strain evidence="2 3">VKM Ac-1815D</strain>
    </source>
</reference>
<gene>
    <name evidence="2" type="ORF">D174_09990</name>
</gene>
<dbReference type="AlphaFoldDB" id="V5X8V2"/>
<dbReference type="CDD" id="cd04301">
    <property type="entry name" value="NAT_SF"/>
    <property type="match status" value="1"/>
</dbReference>
<dbReference type="PROSITE" id="PS51186">
    <property type="entry name" value="GNAT"/>
    <property type="match status" value="1"/>
</dbReference>
<dbReference type="KEGG" id="mne:D174_09990"/>
<proteinExistence type="predicted"/>
<evidence type="ECO:0000313" key="3">
    <source>
        <dbReference type="Proteomes" id="UP000018763"/>
    </source>
</evidence>
<dbReference type="EMBL" id="CP006936">
    <property type="protein sequence ID" value="AHC24885.1"/>
    <property type="molecule type" value="Genomic_DNA"/>
</dbReference>
<dbReference type="GeneID" id="43449816"/>
<dbReference type="SUPFAM" id="SSF55729">
    <property type="entry name" value="Acyl-CoA N-acyltransferases (Nat)"/>
    <property type="match status" value="1"/>
</dbReference>